<dbReference type="AlphaFoldDB" id="L8JST9"/>
<gene>
    <name evidence="2" type="ORF">C900_01906</name>
</gene>
<dbReference type="InterPro" id="IPR018719">
    <property type="entry name" value="DUF2243_membrane"/>
</dbReference>
<reference evidence="2 3" key="1">
    <citation type="submission" date="2012-12" db="EMBL/GenBank/DDBJ databases">
        <title>Genome assembly of Fulvivirga imtechensis AK7.</title>
        <authorList>
            <person name="Nupur N."/>
            <person name="Khatri I."/>
            <person name="Kumar R."/>
            <person name="Subramanian S."/>
            <person name="Pinnaka A."/>
        </authorList>
    </citation>
    <scope>NUCLEOTIDE SEQUENCE [LARGE SCALE GENOMIC DNA]</scope>
    <source>
        <strain evidence="2 3">AK7</strain>
    </source>
</reference>
<evidence type="ECO:0000313" key="2">
    <source>
        <dbReference type="EMBL" id="ELR72041.1"/>
    </source>
</evidence>
<keyword evidence="1" id="KW-0472">Membrane</keyword>
<keyword evidence="1" id="KW-0812">Transmembrane</keyword>
<evidence type="ECO:0000313" key="3">
    <source>
        <dbReference type="Proteomes" id="UP000011135"/>
    </source>
</evidence>
<dbReference type="PATRIC" id="fig|1237149.3.peg.1861"/>
<dbReference type="STRING" id="1237149.C900_01906"/>
<sequence>MKDCPWSGRTLWGGLFLGWGIFNAVEGIIDHHILSIHHVVERLGVSVYDYLFLTSGVVFVLIGLFLIKSGKKDTPHTNPAPASI</sequence>
<keyword evidence="3" id="KW-1185">Reference proteome</keyword>
<dbReference type="Pfam" id="PF10002">
    <property type="entry name" value="DUF2243"/>
    <property type="match status" value="1"/>
</dbReference>
<accession>L8JST9</accession>
<dbReference type="eggNOG" id="COG4329">
    <property type="taxonomic scope" value="Bacteria"/>
</dbReference>
<dbReference type="EMBL" id="AMZN01000028">
    <property type="protein sequence ID" value="ELR72041.1"/>
    <property type="molecule type" value="Genomic_DNA"/>
</dbReference>
<proteinExistence type="predicted"/>
<evidence type="ECO:0000256" key="1">
    <source>
        <dbReference type="SAM" id="Phobius"/>
    </source>
</evidence>
<comment type="caution">
    <text evidence="2">The sequence shown here is derived from an EMBL/GenBank/DDBJ whole genome shotgun (WGS) entry which is preliminary data.</text>
</comment>
<dbReference type="Proteomes" id="UP000011135">
    <property type="component" value="Unassembled WGS sequence"/>
</dbReference>
<evidence type="ECO:0008006" key="4">
    <source>
        <dbReference type="Google" id="ProtNLM"/>
    </source>
</evidence>
<name>L8JST9_9BACT</name>
<organism evidence="2 3">
    <name type="scientific">Fulvivirga imtechensis AK7</name>
    <dbReference type="NCBI Taxonomy" id="1237149"/>
    <lineage>
        <taxon>Bacteria</taxon>
        <taxon>Pseudomonadati</taxon>
        <taxon>Bacteroidota</taxon>
        <taxon>Cytophagia</taxon>
        <taxon>Cytophagales</taxon>
        <taxon>Fulvivirgaceae</taxon>
        <taxon>Fulvivirga</taxon>
    </lineage>
</organism>
<feature type="transmembrane region" description="Helical" evidence="1">
    <location>
        <begin position="50"/>
        <end position="67"/>
    </location>
</feature>
<protein>
    <recommendedName>
        <fullName evidence="4">DUF2243 domain-containing protein</fullName>
    </recommendedName>
</protein>
<keyword evidence="1" id="KW-1133">Transmembrane helix</keyword>